<reference evidence="1" key="1">
    <citation type="submission" date="2018-05" db="EMBL/GenBank/DDBJ databases">
        <authorList>
            <person name="Lanie J.A."/>
            <person name="Ng W.-L."/>
            <person name="Kazmierczak K.M."/>
            <person name="Andrzejewski T.M."/>
            <person name="Davidsen T.M."/>
            <person name="Wayne K.J."/>
            <person name="Tettelin H."/>
            <person name="Glass J.I."/>
            <person name="Rusch D."/>
            <person name="Podicherti R."/>
            <person name="Tsui H.-C.T."/>
            <person name="Winkler M.E."/>
        </authorList>
    </citation>
    <scope>NUCLEOTIDE SEQUENCE</scope>
</reference>
<dbReference type="EMBL" id="UINC01131020">
    <property type="protein sequence ID" value="SVD12470.1"/>
    <property type="molecule type" value="Genomic_DNA"/>
</dbReference>
<proteinExistence type="predicted"/>
<organism evidence="1">
    <name type="scientific">marine metagenome</name>
    <dbReference type="NCBI Taxonomy" id="408172"/>
    <lineage>
        <taxon>unclassified sequences</taxon>
        <taxon>metagenomes</taxon>
        <taxon>ecological metagenomes</taxon>
    </lineage>
</organism>
<gene>
    <name evidence="1" type="ORF">METZ01_LOCUS365324</name>
</gene>
<name>A0A382SR87_9ZZZZ</name>
<protein>
    <submittedName>
        <fullName evidence="1">Uncharacterized protein</fullName>
    </submittedName>
</protein>
<sequence>MELISVGNEDTKYLINRFVLQELGILLGGCLTVNN</sequence>
<dbReference type="AlphaFoldDB" id="A0A382SR87"/>
<evidence type="ECO:0000313" key="1">
    <source>
        <dbReference type="EMBL" id="SVD12470.1"/>
    </source>
</evidence>
<accession>A0A382SR87</accession>